<proteinExistence type="predicted"/>
<keyword evidence="1" id="KW-0808">Transferase</keyword>
<dbReference type="GO" id="GO:0032259">
    <property type="term" value="P:methylation"/>
    <property type="evidence" value="ECO:0007669"/>
    <property type="project" value="UniProtKB-KW"/>
</dbReference>
<dbReference type="CDD" id="cd02440">
    <property type="entry name" value="AdoMet_MTases"/>
    <property type="match status" value="1"/>
</dbReference>
<dbReference type="Pfam" id="PF13489">
    <property type="entry name" value="Methyltransf_23"/>
    <property type="match status" value="1"/>
</dbReference>
<dbReference type="SUPFAM" id="SSF53335">
    <property type="entry name" value="S-adenosyl-L-methionine-dependent methyltransferases"/>
    <property type="match status" value="1"/>
</dbReference>
<dbReference type="InterPro" id="IPR029063">
    <property type="entry name" value="SAM-dependent_MTases_sf"/>
</dbReference>
<accession>A0A841JBM1</accession>
<dbReference type="GO" id="GO:0008168">
    <property type="term" value="F:methyltransferase activity"/>
    <property type="evidence" value="ECO:0007669"/>
    <property type="project" value="UniProtKB-KW"/>
</dbReference>
<protein>
    <submittedName>
        <fullName evidence="1">2-polyprenyl-3-methyl-5-hydroxy-6-metoxy-1, 4-benzoquinol methylase</fullName>
    </submittedName>
</protein>
<organism evidence="1 2">
    <name type="scientific">Mucilaginibacter lappiensis</name>
    <dbReference type="NCBI Taxonomy" id="354630"/>
    <lineage>
        <taxon>Bacteria</taxon>
        <taxon>Pseudomonadati</taxon>
        <taxon>Bacteroidota</taxon>
        <taxon>Sphingobacteriia</taxon>
        <taxon>Sphingobacteriales</taxon>
        <taxon>Sphingobacteriaceae</taxon>
        <taxon>Mucilaginibacter</taxon>
    </lineage>
</organism>
<dbReference type="EMBL" id="JACHCA010000005">
    <property type="protein sequence ID" value="MBB6128034.1"/>
    <property type="molecule type" value="Genomic_DNA"/>
</dbReference>
<comment type="caution">
    <text evidence="1">The sequence shown here is derived from an EMBL/GenBank/DDBJ whole genome shotgun (WGS) entry which is preliminary data.</text>
</comment>
<keyword evidence="1" id="KW-0489">Methyltransferase</keyword>
<name>A0A841JBM1_9SPHI</name>
<gene>
    <name evidence="1" type="ORF">HDF22_002147</name>
</gene>
<dbReference type="RefSeq" id="WP_183587355.1">
    <property type="nucleotide sequence ID" value="NZ_JACHCA010000005.1"/>
</dbReference>
<evidence type="ECO:0000313" key="1">
    <source>
        <dbReference type="EMBL" id="MBB6128034.1"/>
    </source>
</evidence>
<dbReference type="PANTHER" id="PTHR43861">
    <property type="entry name" value="TRANS-ACONITATE 2-METHYLTRANSFERASE-RELATED"/>
    <property type="match status" value="1"/>
</dbReference>
<evidence type="ECO:0000313" key="2">
    <source>
        <dbReference type="Proteomes" id="UP000548326"/>
    </source>
</evidence>
<dbReference type="PANTHER" id="PTHR43861:SF6">
    <property type="entry name" value="METHYLTRANSFERASE TYPE 11"/>
    <property type="match status" value="1"/>
</dbReference>
<dbReference type="Gene3D" id="3.40.50.150">
    <property type="entry name" value="Vaccinia Virus protein VP39"/>
    <property type="match status" value="1"/>
</dbReference>
<sequence>MTTYQDYGYPNSNPCHAFDYMLAPLLSLLNKTSNSCILDLGCGNGYFVNYLITQGFNAYGIDASEQGIAIANKTNPGHFFIQDLSSGGLPQQISHLPFDTIVSTEVIEHLYDPYLFISLCKEILSKTNGELILSTPYHGYLKNLFISLFDKWDTHISPLWQGGHIKFWSVKTLSAILHEHTFKVTDFKGSGRIPYFWKSMIVKANLR</sequence>
<dbReference type="Proteomes" id="UP000548326">
    <property type="component" value="Unassembled WGS sequence"/>
</dbReference>
<dbReference type="AlphaFoldDB" id="A0A841JBM1"/>
<reference evidence="1 2" key="1">
    <citation type="submission" date="2020-08" db="EMBL/GenBank/DDBJ databases">
        <title>Genomic Encyclopedia of Type Strains, Phase IV (KMG-V): Genome sequencing to study the core and pangenomes of soil and plant-associated prokaryotes.</title>
        <authorList>
            <person name="Whitman W."/>
        </authorList>
    </citation>
    <scope>NUCLEOTIDE SEQUENCE [LARGE SCALE GENOMIC DNA]</scope>
    <source>
        <strain evidence="1 2">MP601</strain>
    </source>
</reference>